<keyword evidence="10" id="KW-0349">Heme</keyword>
<reference evidence="11 12" key="1">
    <citation type="submission" date="2022-12" db="EMBL/GenBank/DDBJ databases">
        <title>Chromosome-level genome of Tegillarca granosa.</title>
        <authorList>
            <person name="Kim J."/>
        </authorList>
    </citation>
    <scope>NUCLEOTIDE SEQUENCE [LARGE SCALE GENOMIC DNA]</scope>
    <source>
        <strain evidence="11">Teg-2019</strain>
        <tissue evidence="11">Adductor muscle</tissue>
    </source>
</reference>
<dbReference type="Pfam" id="PF05328">
    <property type="entry name" value="CybS"/>
    <property type="match status" value="1"/>
</dbReference>
<keyword evidence="4 10" id="KW-0812">Transmembrane</keyword>
<dbReference type="CDD" id="cd03496">
    <property type="entry name" value="SQR_TypeC_CybS"/>
    <property type="match status" value="1"/>
</dbReference>
<proteinExistence type="inferred from homology"/>
<name>A0ABQ9FI38_TEGGR</name>
<evidence type="ECO:0000256" key="4">
    <source>
        <dbReference type="ARBA" id="ARBA00022692"/>
    </source>
</evidence>
<evidence type="ECO:0000256" key="3">
    <source>
        <dbReference type="ARBA" id="ARBA00022448"/>
    </source>
</evidence>
<feature type="transmembrane region" description="Helical" evidence="10">
    <location>
        <begin position="87"/>
        <end position="107"/>
    </location>
</feature>
<dbReference type="InterPro" id="IPR034804">
    <property type="entry name" value="SQR/QFR_C/D"/>
</dbReference>
<keyword evidence="8 10" id="KW-0496">Mitochondrion</keyword>
<keyword evidence="10" id="KW-0249">Electron transport</keyword>
<dbReference type="PANTHER" id="PTHR13337">
    <property type="entry name" value="SUCCINATE DEHYDROGENASE"/>
    <property type="match status" value="1"/>
</dbReference>
<evidence type="ECO:0000313" key="12">
    <source>
        <dbReference type="Proteomes" id="UP001217089"/>
    </source>
</evidence>
<comment type="function">
    <text evidence="10">Membrane-anchoring subunit of succinate dehydrogenase (SDH) that is involved in complex II of the mitochondrial electron transport chain and is responsible for transferring electrons from succinate to ubiquinone (coenzyme Q).</text>
</comment>
<gene>
    <name evidence="11" type="ORF">KUTeg_004857</name>
</gene>
<evidence type="ECO:0000313" key="11">
    <source>
        <dbReference type="EMBL" id="KAJ8316953.1"/>
    </source>
</evidence>
<comment type="similarity">
    <text evidence="2 10">Belongs to the CybS family.</text>
</comment>
<keyword evidence="9 10" id="KW-0472">Membrane</keyword>
<keyword evidence="10" id="KW-0408">Iron</keyword>
<accession>A0ABQ9FI38</accession>
<feature type="transmembrane region" description="Helical" evidence="10">
    <location>
        <begin position="140"/>
        <end position="158"/>
    </location>
</feature>
<evidence type="ECO:0000256" key="9">
    <source>
        <dbReference type="ARBA" id="ARBA00023136"/>
    </source>
</evidence>
<dbReference type="Gene3D" id="1.20.1300.10">
    <property type="entry name" value="Fumarate reductase/succinate dehydrogenase, transmembrane subunit"/>
    <property type="match status" value="1"/>
</dbReference>
<dbReference type="PANTHER" id="PTHR13337:SF2">
    <property type="entry name" value="SUCCINATE DEHYDROGENASE [UBIQUINONE] CYTOCHROME B SMALL SUBUNIT, MITOCHONDRIAL"/>
    <property type="match status" value="1"/>
</dbReference>
<evidence type="ECO:0000256" key="5">
    <source>
        <dbReference type="ARBA" id="ARBA00022792"/>
    </source>
</evidence>
<evidence type="ECO:0000256" key="6">
    <source>
        <dbReference type="ARBA" id="ARBA00022946"/>
    </source>
</evidence>
<comment type="caution">
    <text evidence="10">Lacks conserved residue(s) required for the propagation of feature annotation.</text>
</comment>
<dbReference type="Proteomes" id="UP001217089">
    <property type="component" value="Unassembled WGS sequence"/>
</dbReference>
<keyword evidence="7 10" id="KW-1133">Transmembrane helix</keyword>
<evidence type="ECO:0000256" key="8">
    <source>
        <dbReference type="ARBA" id="ARBA00023128"/>
    </source>
</evidence>
<comment type="caution">
    <text evidence="11">The sequence shown here is derived from an EMBL/GenBank/DDBJ whole genome shotgun (WGS) entry which is preliminary data.</text>
</comment>
<keyword evidence="12" id="KW-1185">Reference proteome</keyword>
<protein>
    <recommendedName>
        <fullName evidence="10">Succinate dehydrogenase [ubiquinone] cytochrome b small subunit</fullName>
    </recommendedName>
</protein>
<sequence>MSALSLLRACRGARHLIARPSIFNQTLIKTDVSAKMFSVTPAVAMQTPEYFKARRGPFTPDLFHILTAEKQGDHKMMASTHWKIERILAVSMLGILPACLFVQGPVVDFALSMSVLMHGFWGVDGVCTDYIEKFFPPIHFIWYCVTIAAIASILYFNYNDVGVTKAISMIWKL</sequence>
<keyword evidence="6 10" id="KW-0809">Transit peptide</keyword>
<keyword evidence="3 10" id="KW-0813">Transport</keyword>
<keyword evidence="5 10" id="KW-0999">Mitochondrion inner membrane</keyword>
<keyword evidence="10" id="KW-0479">Metal-binding</keyword>
<evidence type="ECO:0000256" key="2">
    <source>
        <dbReference type="ARBA" id="ARBA00007294"/>
    </source>
</evidence>
<evidence type="ECO:0000256" key="10">
    <source>
        <dbReference type="RuleBase" id="RU364031"/>
    </source>
</evidence>
<evidence type="ECO:0000256" key="7">
    <source>
        <dbReference type="ARBA" id="ARBA00022989"/>
    </source>
</evidence>
<keyword evidence="10" id="KW-0816">Tricarboxylic acid cycle</keyword>
<evidence type="ECO:0000256" key="1">
    <source>
        <dbReference type="ARBA" id="ARBA00004448"/>
    </source>
</evidence>
<dbReference type="InterPro" id="IPR007992">
    <property type="entry name" value="CybS"/>
</dbReference>
<comment type="subcellular location">
    <subcellularLocation>
        <location evidence="1 10">Mitochondrion inner membrane</location>
        <topology evidence="1 10">Multi-pass membrane protein</topology>
    </subcellularLocation>
</comment>
<organism evidence="11 12">
    <name type="scientific">Tegillarca granosa</name>
    <name type="common">Malaysian cockle</name>
    <name type="synonym">Anadara granosa</name>
    <dbReference type="NCBI Taxonomy" id="220873"/>
    <lineage>
        <taxon>Eukaryota</taxon>
        <taxon>Metazoa</taxon>
        <taxon>Spiralia</taxon>
        <taxon>Lophotrochozoa</taxon>
        <taxon>Mollusca</taxon>
        <taxon>Bivalvia</taxon>
        <taxon>Autobranchia</taxon>
        <taxon>Pteriomorphia</taxon>
        <taxon>Arcoida</taxon>
        <taxon>Arcoidea</taxon>
        <taxon>Arcidae</taxon>
        <taxon>Tegillarca</taxon>
    </lineage>
</organism>
<dbReference type="EMBL" id="JARBDR010000246">
    <property type="protein sequence ID" value="KAJ8316953.1"/>
    <property type="molecule type" value="Genomic_DNA"/>
</dbReference>